<proteinExistence type="predicted"/>
<dbReference type="SUPFAM" id="SSF51126">
    <property type="entry name" value="Pectin lyase-like"/>
    <property type="match status" value="1"/>
</dbReference>
<keyword evidence="3" id="KW-1185">Reference proteome</keyword>
<evidence type="ECO:0000313" key="2">
    <source>
        <dbReference type="EMBL" id="EAX89072.1"/>
    </source>
</evidence>
<dbReference type="VEuPathDB" id="TrichDB:TVAGG3_0522870"/>
<dbReference type="EMBL" id="DS114237">
    <property type="protein sequence ID" value="EAX89072.1"/>
    <property type="molecule type" value="Genomic_DNA"/>
</dbReference>
<gene>
    <name evidence="2" type="ORF">TVAG_287340</name>
</gene>
<dbReference type="InParanoid" id="A2G194"/>
<dbReference type="VEuPathDB" id="TrichDB:TVAG_287340"/>
<dbReference type="InterPro" id="IPR011050">
    <property type="entry name" value="Pectin_lyase_fold/virulence"/>
</dbReference>
<dbReference type="RefSeq" id="XP_001302002.1">
    <property type="nucleotide sequence ID" value="XM_001302001.1"/>
</dbReference>
<evidence type="ECO:0000313" key="3">
    <source>
        <dbReference type="Proteomes" id="UP000001542"/>
    </source>
</evidence>
<dbReference type="AlphaFoldDB" id="A2G194"/>
<accession>A2G194</accession>
<keyword evidence="1" id="KW-0732">Signal</keyword>
<dbReference type="Proteomes" id="UP000001542">
    <property type="component" value="Unassembled WGS sequence"/>
</dbReference>
<dbReference type="KEGG" id="tva:4746738"/>
<organism evidence="2 3">
    <name type="scientific">Trichomonas vaginalis (strain ATCC PRA-98 / G3)</name>
    <dbReference type="NCBI Taxonomy" id="412133"/>
    <lineage>
        <taxon>Eukaryota</taxon>
        <taxon>Metamonada</taxon>
        <taxon>Parabasalia</taxon>
        <taxon>Trichomonadida</taxon>
        <taxon>Trichomonadidae</taxon>
        <taxon>Trichomonas</taxon>
    </lineage>
</organism>
<reference evidence="2" key="1">
    <citation type="submission" date="2006-10" db="EMBL/GenBank/DDBJ databases">
        <authorList>
            <person name="Amadeo P."/>
            <person name="Zhao Q."/>
            <person name="Wortman J."/>
            <person name="Fraser-Liggett C."/>
            <person name="Carlton J."/>
        </authorList>
    </citation>
    <scope>NUCLEOTIDE SEQUENCE</scope>
    <source>
        <strain evidence="2">G3</strain>
    </source>
</reference>
<evidence type="ECO:0008006" key="4">
    <source>
        <dbReference type="Google" id="ProtNLM"/>
    </source>
</evidence>
<reference evidence="2" key="2">
    <citation type="journal article" date="2007" name="Science">
        <title>Draft genome sequence of the sexually transmitted pathogen Trichomonas vaginalis.</title>
        <authorList>
            <person name="Carlton J.M."/>
            <person name="Hirt R.P."/>
            <person name="Silva J.C."/>
            <person name="Delcher A.L."/>
            <person name="Schatz M."/>
            <person name="Zhao Q."/>
            <person name="Wortman J.R."/>
            <person name="Bidwell S.L."/>
            <person name="Alsmark U.C.M."/>
            <person name="Besteiro S."/>
            <person name="Sicheritz-Ponten T."/>
            <person name="Noel C.J."/>
            <person name="Dacks J.B."/>
            <person name="Foster P.G."/>
            <person name="Simillion C."/>
            <person name="Van de Peer Y."/>
            <person name="Miranda-Saavedra D."/>
            <person name="Barton G.J."/>
            <person name="Westrop G.D."/>
            <person name="Mueller S."/>
            <person name="Dessi D."/>
            <person name="Fiori P.L."/>
            <person name="Ren Q."/>
            <person name="Paulsen I."/>
            <person name="Zhang H."/>
            <person name="Bastida-Corcuera F.D."/>
            <person name="Simoes-Barbosa A."/>
            <person name="Brown M.T."/>
            <person name="Hayes R.D."/>
            <person name="Mukherjee M."/>
            <person name="Okumura C.Y."/>
            <person name="Schneider R."/>
            <person name="Smith A.J."/>
            <person name="Vanacova S."/>
            <person name="Villalvazo M."/>
            <person name="Haas B.J."/>
            <person name="Pertea M."/>
            <person name="Feldblyum T.V."/>
            <person name="Utterback T.R."/>
            <person name="Shu C.L."/>
            <person name="Osoegawa K."/>
            <person name="de Jong P.J."/>
            <person name="Hrdy I."/>
            <person name="Horvathova L."/>
            <person name="Zubacova Z."/>
            <person name="Dolezal P."/>
            <person name="Malik S.B."/>
            <person name="Logsdon J.M. Jr."/>
            <person name="Henze K."/>
            <person name="Gupta A."/>
            <person name="Wang C.C."/>
            <person name="Dunne R.L."/>
            <person name="Upcroft J.A."/>
            <person name="Upcroft P."/>
            <person name="White O."/>
            <person name="Salzberg S.L."/>
            <person name="Tang P."/>
            <person name="Chiu C.-H."/>
            <person name="Lee Y.-S."/>
            <person name="Embley T.M."/>
            <person name="Coombs G.H."/>
            <person name="Mottram J.C."/>
            <person name="Tachezy J."/>
            <person name="Fraser-Liggett C.M."/>
            <person name="Johnson P.J."/>
        </authorList>
    </citation>
    <scope>NUCLEOTIDE SEQUENCE [LARGE SCALE GENOMIC DNA]</scope>
    <source>
        <strain evidence="2">G3</strain>
    </source>
</reference>
<name>A2G194_TRIV3</name>
<evidence type="ECO:0000256" key="1">
    <source>
        <dbReference type="SAM" id="SignalP"/>
    </source>
</evidence>
<sequence>MSLFIIFKLSIFTKFYTFLTSIVNPEYSYWPFGNNTVTLINRYNAPPIQNTFVSEIYLHSCSFLENRNFRHTSACIFTFNCSVYIENCQFYRNSAYYSGVANFAISTKVDIKNSLFASNTADNVGAFSAGCLEAGQIVNITGTNFTKNRAKTWGACLHLDQSSGYIKDLIFFQNSAPDTGSIADYALAPAKRNYNQITFINNTVGNNSAAFNSIVHNFIGEISNSIFVNNVNKNMKGASVAILGDDSSFKIIDCQFDQKQEDLLYIQWTEYTQVEFSNTTTYNCTFDYTDISKEIKIAVDSIFP</sequence>
<feature type="signal peptide" evidence="1">
    <location>
        <begin position="1"/>
        <end position="17"/>
    </location>
</feature>
<feature type="chain" id="PRO_5002643502" description="Right handed beta helix domain-containing protein" evidence="1">
    <location>
        <begin position="18"/>
        <end position="304"/>
    </location>
</feature>
<protein>
    <recommendedName>
        <fullName evidence="4">Right handed beta helix domain-containing protein</fullName>
    </recommendedName>
</protein>